<evidence type="ECO:0000313" key="9">
    <source>
        <dbReference type="EMBL" id="OJJ31864.1"/>
    </source>
</evidence>
<dbReference type="EMBL" id="KV878215">
    <property type="protein sequence ID" value="OJJ31864.1"/>
    <property type="molecule type" value="Genomic_DNA"/>
</dbReference>
<dbReference type="OrthoDB" id="5417844at2759"/>
<dbReference type="PANTHER" id="PTHR33048:SF47">
    <property type="entry name" value="INTEGRAL MEMBRANE PROTEIN-RELATED"/>
    <property type="match status" value="1"/>
</dbReference>
<feature type="transmembrane region" description="Helical" evidence="7">
    <location>
        <begin position="112"/>
        <end position="131"/>
    </location>
</feature>
<dbReference type="InterPro" id="IPR052337">
    <property type="entry name" value="SAT4-like"/>
</dbReference>
<dbReference type="STRING" id="1073089.A0A1L9RAA9"/>
<feature type="transmembrane region" description="Helical" evidence="7">
    <location>
        <begin position="164"/>
        <end position="182"/>
    </location>
</feature>
<evidence type="ECO:0000313" key="10">
    <source>
        <dbReference type="Proteomes" id="UP000184383"/>
    </source>
</evidence>
<feature type="domain" description="Rhodopsin" evidence="8">
    <location>
        <begin position="146"/>
        <end position="253"/>
    </location>
</feature>
<comment type="similarity">
    <text evidence="5">Belongs to the SAT4 family.</text>
</comment>
<keyword evidence="2 7" id="KW-0812">Transmembrane</keyword>
<name>A0A1L9RAA9_ASPWE</name>
<protein>
    <recommendedName>
        <fullName evidence="8">Rhodopsin domain-containing protein</fullName>
    </recommendedName>
</protein>
<dbReference type="GO" id="GO:0016020">
    <property type="term" value="C:membrane"/>
    <property type="evidence" value="ECO:0007669"/>
    <property type="project" value="UniProtKB-SubCell"/>
</dbReference>
<dbReference type="AlphaFoldDB" id="A0A1L9RAA9"/>
<keyword evidence="4 7" id="KW-0472">Membrane</keyword>
<evidence type="ECO:0000256" key="1">
    <source>
        <dbReference type="ARBA" id="ARBA00004141"/>
    </source>
</evidence>
<evidence type="ECO:0000256" key="2">
    <source>
        <dbReference type="ARBA" id="ARBA00022692"/>
    </source>
</evidence>
<dbReference type="GeneID" id="63747172"/>
<evidence type="ECO:0000259" key="8">
    <source>
        <dbReference type="Pfam" id="PF20684"/>
    </source>
</evidence>
<comment type="subcellular location">
    <subcellularLocation>
        <location evidence="1">Membrane</location>
        <topology evidence="1">Multi-pass membrane protein</topology>
    </subcellularLocation>
</comment>
<evidence type="ECO:0000256" key="3">
    <source>
        <dbReference type="ARBA" id="ARBA00022989"/>
    </source>
</evidence>
<keyword evidence="3 7" id="KW-1133">Transmembrane helix</keyword>
<sequence>MGSDAGSSVPYNGGSLIGVSIAIGFLQILLVAARFYTRYLRRLSCGLDDYLIIPALLAAASFVYRPYVSLVCIAQKGRDWQSCKVDKIAGFGNHLEYVEQTPWKLGLYANQILDFLFAVTPAKISILLFYVRIFSVRKFQIFAYATIPGDPCFVQEDFYRHVSLPNIVTDLLMLIMPLPFVWNLRTHLWQKMALTGVFLLGSRDILRMTTFFKNSAITDPTWNSAELGIWTILECGIIIIAACLPPIWPLIARIVPRSPLTSSSSKSQPRHRYSNSQPKVKSVDGFARLGDSVETDIESRRKPSQHGLESPESPLESTETIQMKNMGEIGQAY</sequence>
<dbReference type="Proteomes" id="UP000184383">
    <property type="component" value="Unassembled WGS sequence"/>
</dbReference>
<evidence type="ECO:0000256" key="7">
    <source>
        <dbReference type="SAM" id="Phobius"/>
    </source>
</evidence>
<dbReference type="InterPro" id="IPR049326">
    <property type="entry name" value="Rhodopsin_dom_fungi"/>
</dbReference>
<feature type="transmembrane region" description="Helical" evidence="7">
    <location>
        <begin position="16"/>
        <end position="37"/>
    </location>
</feature>
<organism evidence="9 10">
    <name type="scientific">Aspergillus wentii DTO 134E9</name>
    <dbReference type="NCBI Taxonomy" id="1073089"/>
    <lineage>
        <taxon>Eukaryota</taxon>
        <taxon>Fungi</taxon>
        <taxon>Dikarya</taxon>
        <taxon>Ascomycota</taxon>
        <taxon>Pezizomycotina</taxon>
        <taxon>Eurotiomycetes</taxon>
        <taxon>Eurotiomycetidae</taxon>
        <taxon>Eurotiales</taxon>
        <taxon>Aspergillaceae</taxon>
        <taxon>Aspergillus</taxon>
        <taxon>Aspergillus subgen. Cremei</taxon>
    </lineage>
</organism>
<evidence type="ECO:0000256" key="4">
    <source>
        <dbReference type="ARBA" id="ARBA00023136"/>
    </source>
</evidence>
<dbReference type="VEuPathDB" id="FungiDB:ASPWEDRAFT_175179"/>
<evidence type="ECO:0000256" key="6">
    <source>
        <dbReference type="SAM" id="MobiDB-lite"/>
    </source>
</evidence>
<evidence type="ECO:0000256" key="5">
    <source>
        <dbReference type="ARBA" id="ARBA00038359"/>
    </source>
</evidence>
<dbReference type="PANTHER" id="PTHR33048">
    <property type="entry name" value="PTH11-LIKE INTEGRAL MEMBRANE PROTEIN (AFU_ORTHOLOGUE AFUA_5G11245)"/>
    <property type="match status" value="1"/>
</dbReference>
<feature type="region of interest" description="Disordered" evidence="6">
    <location>
        <begin position="259"/>
        <end position="333"/>
    </location>
</feature>
<dbReference type="RefSeq" id="XP_040685541.1">
    <property type="nucleotide sequence ID" value="XM_040831324.1"/>
</dbReference>
<proteinExistence type="inferred from homology"/>
<feature type="transmembrane region" description="Helical" evidence="7">
    <location>
        <begin position="227"/>
        <end position="248"/>
    </location>
</feature>
<reference evidence="10" key="1">
    <citation type="journal article" date="2017" name="Genome Biol.">
        <title>Comparative genomics reveals high biological diversity and specific adaptations in the industrially and medically important fungal genus Aspergillus.</title>
        <authorList>
            <person name="de Vries R.P."/>
            <person name="Riley R."/>
            <person name="Wiebenga A."/>
            <person name="Aguilar-Osorio G."/>
            <person name="Amillis S."/>
            <person name="Uchima C.A."/>
            <person name="Anderluh G."/>
            <person name="Asadollahi M."/>
            <person name="Askin M."/>
            <person name="Barry K."/>
            <person name="Battaglia E."/>
            <person name="Bayram O."/>
            <person name="Benocci T."/>
            <person name="Braus-Stromeyer S.A."/>
            <person name="Caldana C."/>
            <person name="Canovas D."/>
            <person name="Cerqueira G.C."/>
            <person name="Chen F."/>
            <person name="Chen W."/>
            <person name="Choi C."/>
            <person name="Clum A."/>
            <person name="Dos Santos R.A."/>
            <person name="Damasio A.R."/>
            <person name="Diallinas G."/>
            <person name="Emri T."/>
            <person name="Fekete E."/>
            <person name="Flipphi M."/>
            <person name="Freyberg S."/>
            <person name="Gallo A."/>
            <person name="Gournas C."/>
            <person name="Habgood R."/>
            <person name="Hainaut M."/>
            <person name="Harispe M.L."/>
            <person name="Henrissat B."/>
            <person name="Hilden K.S."/>
            <person name="Hope R."/>
            <person name="Hossain A."/>
            <person name="Karabika E."/>
            <person name="Karaffa L."/>
            <person name="Karanyi Z."/>
            <person name="Krasevec N."/>
            <person name="Kuo A."/>
            <person name="Kusch H."/>
            <person name="LaButti K."/>
            <person name="Lagendijk E.L."/>
            <person name="Lapidus A."/>
            <person name="Levasseur A."/>
            <person name="Lindquist E."/>
            <person name="Lipzen A."/>
            <person name="Logrieco A.F."/>
            <person name="MacCabe A."/>
            <person name="Maekelae M.R."/>
            <person name="Malavazi I."/>
            <person name="Melin P."/>
            <person name="Meyer V."/>
            <person name="Mielnichuk N."/>
            <person name="Miskei M."/>
            <person name="Molnar A.P."/>
            <person name="Mule G."/>
            <person name="Ngan C.Y."/>
            <person name="Orejas M."/>
            <person name="Orosz E."/>
            <person name="Ouedraogo J.P."/>
            <person name="Overkamp K.M."/>
            <person name="Park H.-S."/>
            <person name="Perrone G."/>
            <person name="Piumi F."/>
            <person name="Punt P.J."/>
            <person name="Ram A.F."/>
            <person name="Ramon A."/>
            <person name="Rauscher S."/>
            <person name="Record E."/>
            <person name="Riano-Pachon D.M."/>
            <person name="Robert V."/>
            <person name="Roehrig J."/>
            <person name="Ruller R."/>
            <person name="Salamov A."/>
            <person name="Salih N.S."/>
            <person name="Samson R.A."/>
            <person name="Sandor E."/>
            <person name="Sanguinetti M."/>
            <person name="Schuetze T."/>
            <person name="Sepcic K."/>
            <person name="Shelest E."/>
            <person name="Sherlock G."/>
            <person name="Sophianopoulou V."/>
            <person name="Squina F.M."/>
            <person name="Sun H."/>
            <person name="Susca A."/>
            <person name="Todd R.B."/>
            <person name="Tsang A."/>
            <person name="Unkles S.E."/>
            <person name="van de Wiele N."/>
            <person name="van Rossen-Uffink D."/>
            <person name="Oliveira J.V."/>
            <person name="Vesth T.C."/>
            <person name="Visser J."/>
            <person name="Yu J.-H."/>
            <person name="Zhou M."/>
            <person name="Andersen M.R."/>
            <person name="Archer D.B."/>
            <person name="Baker S.E."/>
            <person name="Benoit I."/>
            <person name="Brakhage A.A."/>
            <person name="Braus G.H."/>
            <person name="Fischer R."/>
            <person name="Frisvad J.C."/>
            <person name="Goldman G.H."/>
            <person name="Houbraken J."/>
            <person name="Oakley B."/>
            <person name="Pocsi I."/>
            <person name="Scazzocchio C."/>
            <person name="Seiboth B."/>
            <person name="vanKuyk P.A."/>
            <person name="Wortman J."/>
            <person name="Dyer P.S."/>
            <person name="Grigoriev I.V."/>
        </authorList>
    </citation>
    <scope>NUCLEOTIDE SEQUENCE [LARGE SCALE GENOMIC DNA]</scope>
    <source>
        <strain evidence="10">DTO 134E9</strain>
    </source>
</reference>
<feature type="compositionally biased region" description="Low complexity" evidence="6">
    <location>
        <begin position="308"/>
        <end position="320"/>
    </location>
</feature>
<feature type="transmembrane region" description="Helical" evidence="7">
    <location>
        <begin position="49"/>
        <end position="67"/>
    </location>
</feature>
<accession>A0A1L9RAA9</accession>
<gene>
    <name evidence="9" type="ORF">ASPWEDRAFT_175179</name>
</gene>
<keyword evidence="10" id="KW-1185">Reference proteome</keyword>
<dbReference type="Pfam" id="PF20684">
    <property type="entry name" value="Fung_rhodopsin"/>
    <property type="match status" value="1"/>
</dbReference>